<feature type="transmembrane region" description="Helical" evidence="6">
    <location>
        <begin position="68"/>
        <end position="89"/>
    </location>
</feature>
<feature type="transmembrane region" description="Helical" evidence="6">
    <location>
        <begin position="96"/>
        <end position="115"/>
    </location>
</feature>
<evidence type="ECO:0000256" key="3">
    <source>
        <dbReference type="ARBA" id="ARBA00022692"/>
    </source>
</evidence>
<evidence type="ECO:0000256" key="1">
    <source>
        <dbReference type="ARBA" id="ARBA00004141"/>
    </source>
</evidence>
<dbReference type="SUPFAM" id="SSF103473">
    <property type="entry name" value="MFS general substrate transporter"/>
    <property type="match status" value="1"/>
</dbReference>
<evidence type="ECO:0000256" key="6">
    <source>
        <dbReference type="SAM" id="Phobius"/>
    </source>
</evidence>
<evidence type="ECO:0000313" key="8">
    <source>
        <dbReference type="EMBL" id="AQV99288.1"/>
    </source>
</evidence>
<feature type="transmembrane region" description="Helical" evidence="6">
    <location>
        <begin position="355"/>
        <end position="377"/>
    </location>
</feature>
<dbReference type="InterPro" id="IPR044770">
    <property type="entry name" value="MFS_spinster-like"/>
</dbReference>
<comment type="subcellular location">
    <subcellularLocation>
        <location evidence="1">Membrane</location>
        <topology evidence="1">Multi-pass membrane protein</topology>
    </subcellularLocation>
</comment>
<evidence type="ECO:0000313" key="9">
    <source>
        <dbReference type="Proteomes" id="UP000189627"/>
    </source>
</evidence>
<dbReference type="KEGG" id="cuh:BJN34_36035"/>
<keyword evidence="5 6" id="KW-0472">Membrane</keyword>
<evidence type="ECO:0000259" key="7">
    <source>
        <dbReference type="PROSITE" id="PS50850"/>
    </source>
</evidence>
<keyword evidence="2" id="KW-0813">Transport</keyword>
<feature type="transmembrane region" description="Helical" evidence="6">
    <location>
        <begin position="197"/>
        <end position="218"/>
    </location>
</feature>
<dbReference type="Pfam" id="PF07690">
    <property type="entry name" value="MFS_1"/>
    <property type="match status" value="1"/>
</dbReference>
<dbReference type="PROSITE" id="PS50850">
    <property type="entry name" value="MFS"/>
    <property type="match status" value="1"/>
</dbReference>
<keyword evidence="8" id="KW-0614">Plasmid</keyword>
<feature type="transmembrane region" description="Helical" evidence="6">
    <location>
        <begin position="156"/>
        <end position="177"/>
    </location>
</feature>
<dbReference type="GO" id="GO:0016020">
    <property type="term" value="C:membrane"/>
    <property type="evidence" value="ECO:0007669"/>
    <property type="project" value="UniProtKB-SubCell"/>
</dbReference>
<evidence type="ECO:0000256" key="5">
    <source>
        <dbReference type="ARBA" id="ARBA00023136"/>
    </source>
</evidence>
<dbReference type="RefSeq" id="WP_078201699.1">
    <property type="nucleotide sequence ID" value="NZ_CP017759.1"/>
</dbReference>
<dbReference type="OrthoDB" id="6057322at2"/>
<dbReference type="InterPro" id="IPR036259">
    <property type="entry name" value="MFS_trans_sf"/>
</dbReference>
<feature type="transmembrane region" description="Helical" evidence="6">
    <location>
        <begin position="257"/>
        <end position="277"/>
    </location>
</feature>
<dbReference type="AlphaFoldDB" id="A0A1U9V2V5"/>
<feature type="transmembrane region" description="Helical" evidence="6">
    <location>
        <begin position="328"/>
        <end position="349"/>
    </location>
</feature>
<evidence type="ECO:0000256" key="4">
    <source>
        <dbReference type="ARBA" id="ARBA00022989"/>
    </source>
</evidence>
<evidence type="ECO:0000256" key="2">
    <source>
        <dbReference type="ARBA" id="ARBA00022448"/>
    </source>
</evidence>
<protein>
    <submittedName>
        <fullName evidence="8">MFS transporter</fullName>
    </submittedName>
</protein>
<dbReference type="InterPro" id="IPR011701">
    <property type="entry name" value="MFS"/>
</dbReference>
<sequence length="479" mass="49768">MKLQNSHATEPANPALQAAVSVSPARSWYAVSVLLAAYIFSIMDRQILTLLVGPIQKTLGVNDTLIGLLHGFTFAAFYGVMGLPIARLIDRGNRRVIIAIGIAVWSLATAASGLANDYWHLLAARIAVAVGEAVLLPGTVSLVADLFTPDKRGRAMGIFGAAGPVGSGVGLFAGGLILGAYTLSQPVLPFLGAIEPWQATFIAVGLPGVVVAVFMLAVPEPRAAKKGATGGRGPESKIVNVPVAQVKDYIVRNGRTFHAFIVGAGVFYMSVYGFAGWAPTYFVRHFGWSYQEIGKLFGLLMLVAGPAGTLFASWLGERWIRRGVVHGYLRVAMLGVCGITASGCAMVLAATATPAAIFLGFAAFFAMFLFGIGPAIVAQITPAPMRGQVAALFTGAVNLLGAGLGPVAIGLITDYVLGDRNAIGSSMLIVFLGAGALAFLLLRSGICSYGDSMKHAACWCLAHEPQDLASAADSSAAQG</sequence>
<reference evidence="9" key="1">
    <citation type="submission" date="2017-02" db="EMBL/GenBank/DDBJ databases">
        <title>Complete genome sequence of Cupriavidus necator strain NH9, a 3-chlorobenzoate degrader.</title>
        <authorList>
            <person name="Moriuchi R."/>
            <person name="Dohra H."/>
            <person name="Ogawa N."/>
        </authorList>
    </citation>
    <scope>NUCLEOTIDE SEQUENCE [LARGE SCALE GENOMIC DNA]</scope>
    <source>
        <strain evidence="9">NH9</strain>
        <plasmid evidence="9">penh92</plasmid>
    </source>
</reference>
<feature type="domain" description="Major facilitator superfamily (MFS) profile" evidence="7">
    <location>
        <begin position="30"/>
        <end position="453"/>
    </location>
</feature>
<gene>
    <name evidence="8" type="ORF">BJN34_36035</name>
</gene>
<feature type="transmembrane region" description="Helical" evidence="6">
    <location>
        <begin position="121"/>
        <end position="144"/>
    </location>
</feature>
<dbReference type="GO" id="GO:0022857">
    <property type="term" value="F:transmembrane transporter activity"/>
    <property type="evidence" value="ECO:0007669"/>
    <property type="project" value="InterPro"/>
</dbReference>
<organism evidence="8 9">
    <name type="scientific">Cupriavidus necator</name>
    <name type="common">Alcaligenes eutrophus</name>
    <name type="synonym">Ralstonia eutropha</name>
    <dbReference type="NCBI Taxonomy" id="106590"/>
    <lineage>
        <taxon>Bacteria</taxon>
        <taxon>Pseudomonadati</taxon>
        <taxon>Pseudomonadota</taxon>
        <taxon>Betaproteobacteria</taxon>
        <taxon>Burkholderiales</taxon>
        <taxon>Burkholderiaceae</taxon>
        <taxon>Cupriavidus</taxon>
    </lineage>
</organism>
<dbReference type="EMBL" id="CP017759">
    <property type="protein sequence ID" value="AQV99288.1"/>
    <property type="molecule type" value="Genomic_DNA"/>
</dbReference>
<dbReference type="PANTHER" id="PTHR23505:SF79">
    <property type="entry name" value="PROTEIN SPINSTER"/>
    <property type="match status" value="1"/>
</dbReference>
<geneLocation type="plasmid" evidence="9">
    <name>penh92</name>
</geneLocation>
<name>A0A1U9V2V5_CUPNE</name>
<keyword evidence="3 6" id="KW-0812">Transmembrane</keyword>
<feature type="transmembrane region" description="Helical" evidence="6">
    <location>
        <begin position="28"/>
        <end position="48"/>
    </location>
</feature>
<proteinExistence type="predicted"/>
<dbReference type="Gene3D" id="1.20.1250.20">
    <property type="entry name" value="MFS general substrate transporter like domains"/>
    <property type="match status" value="1"/>
</dbReference>
<dbReference type="PANTHER" id="PTHR23505">
    <property type="entry name" value="SPINSTER"/>
    <property type="match status" value="1"/>
</dbReference>
<keyword evidence="4 6" id="KW-1133">Transmembrane helix</keyword>
<feature type="transmembrane region" description="Helical" evidence="6">
    <location>
        <begin position="297"/>
        <end position="316"/>
    </location>
</feature>
<accession>A0A1U9V2V5</accession>
<feature type="transmembrane region" description="Helical" evidence="6">
    <location>
        <begin position="389"/>
        <end position="411"/>
    </location>
</feature>
<dbReference type="InterPro" id="IPR020846">
    <property type="entry name" value="MFS_dom"/>
</dbReference>
<feature type="transmembrane region" description="Helical" evidence="6">
    <location>
        <begin position="423"/>
        <end position="442"/>
    </location>
</feature>
<dbReference type="Proteomes" id="UP000189627">
    <property type="component" value="Plasmid pENH92"/>
</dbReference>